<evidence type="ECO:0000313" key="1">
    <source>
        <dbReference type="EMBL" id="JAH09201.1"/>
    </source>
</evidence>
<dbReference type="EMBL" id="GBXM01099376">
    <property type="protein sequence ID" value="JAH09201.1"/>
    <property type="molecule type" value="Transcribed_RNA"/>
</dbReference>
<reference evidence="1" key="2">
    <citation type="journal article" date="2015" name="Fish Shellfish Immunol.">
        <title>Early steps in the European eel (Anguilla anguilla)-Vibrio vulnificus interaction in the gills: Role of the RtxA13 toxin.</title>
        <authorList>
            <person name="Callol A."/>
            <person name="Pajuelo D."/>
            <person name="Ebbesson L."/>
            <person name="Teles M."/>
            <person name="MacKenzie S."/>
            <person name="Amaro C."/>
        </authorList>
    </citation>
    <scope>NUCLEOTIDE SEQUENCE</scope>
</reference>
<reference evidence="1" key="1">
    <citation type="submission" date="2014-11" db="EMBL/GenBank/DDBJ databases">
        <authorList>
            <person name="Amaro Gonzalez C."/>
        </authorList>
    </citation>
    <scope>NUCLEOTIDE SEQUENCE</scope>
</reference>
<protein>
    <submittedName>
        <fullName evidence="1">Uncharacterized protein</fullName>
    </submittedName>
</protein>
<sequence length="49" mass="5272">MDMELQATRGPLDIRSNWLALAVSCLGGSRLSCHFGEAISPLPKCLEAL</sequence>
<name>A0A0E9PX49_ANGAN</name>
<dbReference type="AlphaFoldDB" id="A0A0E9PX49"/>
<organism evidence="1">
    <name type="scientific">Anguilla anguilla</name>
    <name type="common">European freshwater eel</name>
    <name type="synonym">Muraena anguilla</name>
    <dbReference type="NCBI Taxonomy" id="7936"/>
    <lineage>
        <taxon>Eukaryota</taxon>
        <taxon>Metazoa</taxon>
        <taxon>Chordata</taxon>
        <taxon>Craniata</taxon>
        <taxon>Vertebrata</taxon>
        <taxon>Euteleostomi</taxon>
        <taxon>Actinopterygii</taxon>
        <taxon>Neopterygii</taxon>
        <taxon>Teleostei</taxon>
        <taxon>Anguilliformes</taxon>
        <taxon>Anguillidae</taxon>
        <taxon>Anguilla</taxon>
    </lineage>
</organism>
<accession>A0A0E9PX49</accession>
<proteinExistence type="predicted"/>